<dbReference type="InterPro" id="IPR029058">
    <property type="entry name" value="AB_hydrolase_fold"/>
</dbReference>
<dbReference type="Pfam" id="PF12146">
    <property type="entry name" value="Hydrolase_4"/>
    <property type="match status" value="1"/>
</dbReference>
<reference evidence="3 4" key="1">
    <citation type="submission" date="2013-06" db="EMBL/GenBank/DDBJ databases">
        <authorList>
            <person name="Weinstock G."/>
            <person name="Sodergren E."/>
            <person name="Lobos E.A."/>
            <person name="Fulton L."/>
            <person name="Fulton R."/>
            <person name="Courtney L."/>
            <person name="Fronick C."/>
            <person name="O'Laughlin M."/>
            <person name="Godfrey J."/>
            <person name="Wilson R.M."/>
            <person name="Miner T."/>
            <person name="Farmer C."/>
            <person name="Delehaunty K."/>
            <person name="Cordes M."/>
            <person name="Minx P."/>
            <person name="Tomlinson C."/>
            <person name="Chen J."/>
            <person name="Wollam A."/>
            <person name="Pepin K.H."/>
            <person name="Bhonagiri V."/>
            <person name="Zhang X."/>
            <person name="Warren W."/>
            <person name="Mitreva M."/>
            <person name="Mardis E.R."/>
            <person name="Wilson R.K."/>
        </authorList>
    </citation>
    <scope>NUCLEOTIDE SEQUENCE [LARGE SCALE GENOMIC DNA]</scope>
    <source>
        <strain evidence="3 4">RP2S-4</strain>
    </source>
</reference>
<keyword evidence="1" id="KW-0812">Transmembrane</keyword>
<gene>
    <name evidence="3" type="ORF">D358_00048</name>
</gene>
<dbReference type="Proteomes" id="UP000015750">
    <property type="component" value="Unassembled WGS sequence"/>
</dbReference>
<dbReference type="Gene3D" id="3.40.50.1820">
    <property type="entry name" value="alpha/beta hydrolase"/>
    <property type="match status" value="1"/>
</dbReference>
<dbReference type="InterPro" id="IPR022742">
    <property type="entry name" value="Hydrolase_4"/>
</dbReference>
<name>A0ABC9TPY9_ENTFL</name>
<sequence>MYNNQKAKKGFLMTEQFILTSNDQQTQLNVRHWPCPSPKAVVQLIHGMAEHIQRYDEFARFLNQLGFAVIGHDHLGHGESVQPSAPIYGFFGEQGPENVVTDIHQVKQWAVNRYPQLPYFMMGHSMGSFALRNYLQDYPVTVQGVIFMGTGTSPLPLTAALPFIKKMAEKQPKKPAPFIDKLAFGSFSKKFPEASSFNWLSKNQANVADYENDPLMGFVFTNNGFATLFSLVKRANQRNWYQAIPKELPILIISGAEDPVGDFSKGPAKIQKQLKHAGFQHVTLRLFPTLRHEILLETEKATVFQEIGHWLTDLTNKKRRLML</sequence>
<dbReference type="SUPFAM" id="SSF53474">
    <property type="entry name" value="alpha/beta-Hydrolases"/>
    <property type="match status" value="1"/>
</dbReference>
<keyword evidence="1" id="KW-1133">Transmembrane helix</keyword>
<feature type="domain" description="Serine aminopeptidase S33" evidence="2">
    <location>
        <begin position="37"/>
        <end position="299"/>
    </location>
</feature>
<dbReference type="EMBL" id="ATIR01000004">
    <property type="protein sequence ID" value="EPI12291.1"/>
    <property type="molecule type" value="Genomic_DNA"/>
</dbReference>
<keyword evidence="1" id="KW-0472">Membrane</keyword>
<dbReference type="PANTHER" id="PTHR11614">
    <property type="entry name" value="PHOSPHOLIPASE-RELATED"/>
    <property type="match status" value="1"/>
</dbReference>
<dbReference type="InterPro" id="IPR051044">
    <property type="entry name" value="MAG_DAG_Lipase"/>
</dbReference>
<evidence type="ECO:0000313" key="3">
    <source>
        <dbReference type="EMBL" id="EPI12291.1"/>
    </source>
</evidence>
<feature type="transmembrane region" description="Helical" evidence="1">
    <location>
        <begin position="141"/>
        <end position="164"/>
    </location>
</feature>
<proteinExistence type="predicted"/>
<accession>A0ABC9TPY9</accession>
<dbReference type="RefSeq" id="WP_002390352.1">
    <property type="nucleotide sequence ID" value="NZ_KE351843.1"/>
</dbReference>
<evidence type="ECO:0000259" key="2">
    <source>
        <dbReference type="Pfam" id="PF12146"/>
    </source>
</evidence>
<organism evidence="3 4">
    <name type="scientific">Enterococcus faecalis RP2S-4</name>
    <dbReference type="NCBI Taxonomy" id="1244145"/>
    <lineage>
        <taxon>Bacteria</taxon>
        <taxon>Bacillati</taxon>
        <taxon>Bacillota</taxon>
        <taxon>Bacilli</taxon>
        <taxon>Lactobacillales</taxon>
        <taxon>Enterococcaceae</taxon>
        <taxon>Enterococcus</taxon>
    </lineage>
</organism>
<dbReference type="GO" id="GO:0016787">
    <property type="term" value="F:hydrolase activity"/>
    <property type="evidence" value="ECO:0007669"/>
    <property type="project" value="UniProtKB-KW"/>
</dbReference>
<dbReference type="AlphaFoldDB" id="A0ABC9TPY9"/>
<keyword evidence="3" id="KW-0378">Hydrolase</keyword>
<evidence type="ECO:0000256" key="1">
    <source>
        <dbReference type="SAM" id="Phobius"/>
    </source>
</evidence>
<comment type="caution">
    <text evidence="3">The sequence shown here is derived from an EMBL/GenBank/DDBJ whole genome shotgun (WGS) entry which is preliminary data.</text>
</comment>
<protein>
    <submittedName>
        <fullName evidence="3">Hydrolase, alpha/beta domain protein</fullName>
    </submittedName>
</protein>
<evidence type="ECO:0000313" key="4">
    <source>
        <dbReference type="Proteomes" id="UP000015750"/>
    </source>
</evidence>